<sequence>MTRVALVELKPGKLVSFQGKVHRIRRVNSLENVELLDDANQAVIVTKVDELQPAEQSNEQTHTDLQAIGEAAWAVAQKRYDIIKPLLDKPDRTREDVATQAAAHSVHTNTVYGWLRAYEQSGLRSSLLPKTRSDKGAVRLTSEVEKIIREVIDSEYLTKQKKSQQKVCDEVRKHCLRQNLPVPHGNSVRNRIKQLQGELVAARRLGRKTADLSYKPHEGSFPGADYPLAVVQIDHTKLDIILVDDHYRQPIGRPWITLAFDVCTRVVTGFYVSFDPPSALSTGLCLTHAILTKDKWLTRYPTQNQWLVWGLPAKVHLDNAKEFRGSMMQRGCDEYGIDLEWRPVGRPNFGAHVERALGSFAQEIHTLPGTTFSNPREKGEYDSEGKAALTLSEFEQWLTIYIVDVYHQKIHSSLGMSPAQAWQQGILGSDKAPGSGLPAKIADEFKLRLDLMPFELRAVLDYGVQIDKIHYYSDVLRVWINAPAPKDSKRKRKFMFRRDPRDLSQIWFYDPELATYYAIPYRNLSHPPISIWELREARKRAKEAGVKEIDEQAIFDAYDRMREIETTAVKTSKAVRRMNQRRKTHQLSHTVIEQSRPNKTEAPLQLGVQQDDDAEFLPFDELDEL</sequence>
<keyword evidence="4" id="KW-1185">Reference proteome</keyword>
<dbReference type="InterPro" id="IPR036397">
    <property type="entry name" value="RNaseH_sf"/>
</dbReference>
<dbReference type="PROSITE" id="PS50994">
    <property type="entry name" value="INTEGRASE"/>
    <property type="match status" value="1"/>
</dbReference>
<feature type="region of interest" description="Disordered" evidence="1">
    <location>
        <begin position="572"/>
        <end position="607"/>
    </location>
</feature>
<proteinExistence type="predicted"/>
<comment type="caution">
    <text evidence="3">The sequence shown here is derived from an EMBL/GenBank/DDBJ whole genome shotgun (WGS) entry which is preliminary data.</text>
</comment>
<protein>
    <submittedName>
        <fullName evidence="3">Transposase</fullName>
    </submittedName>
</protein>
<name>A0ABQ3L2D2_9ALTE</name>
<evidence type="ECO:0000256" key="1">
    <source>
        <dbReference type="SAM" id="MobiDB-lite"/>
    </source>
</evidence>
<organism evidence="3 4">
    <name type="scientific">Alishewanella longhuensis</name>
    <dbReference type="NCBI Taxonomy" id="1091037"/>
    <lineage>
        <taxon>Bacteria</taxon>
        <taxon>Pseudomonadati</taxon>
        <taxon>Pseudomonadota</taxon>
        <taxon>Gammaproteobacteria</taxon>
        <taxon>Alteromonadales</taxon>
        <taxon>Alteromonadaceae</taxon>
        <taxon>Alishewanella</taxon>
    </lineage>
</organism>
<dbReference type="InterPro" id="IPR001584">
    <property type="entry name" value="Integrase_cat-core"/>
</dbReference>
<dbReference type="RefSeq" id="WP_189433498.1">
    <property type="nucleotide sequence ID" value="NZ_BNAO01000007.1"/>
</dbReference>
<accession>A0ABQ3L2D2</accession>
<dbReference type="Proteomes" id="UP000659697">
    <property type="component" value="Unassembled WGS sequence"/>
</dbReference>
<dbReference type="SUPFAM" id="SSF53098">
    <property type="entry name" value="Ribonuclease H-like"/>
    <property type="match status" value="1"/>
</dbReference>
<feature type="domain" description="Integrase catalytic" evidence="2">
    <location>
        <begin position="223"/>
        <end position="426"/>
    </location>
</feature>
<evidence type="ECO:0000313" key="3">
    <source>
        <dbReference type="EMBL" id="GHG73562.1"/>
    </source>
</evidence>
<dbReference type="InterPro" id="IPR015378">
    <property type="entry name" value="Transposase-like_Mu_C"/>
</dbReference>
<feature type="compositionally biased region" description="Polar residues" evidence="1">
    <location>
        <begin position="587"/>
        <end position="597"/>
    </location>
</feature>
<dbReference type="InterPro" id="IPR012337">
    <property type="entry name" value="RNaseH-like_sf"/>
</dbReference>
<dbReference type="Gene3D" id="3.30.420.10">
    <property type="entry name" value="Ribonuclease H-like superfamily/Ribonuclease H"/>
    <property type="match status" value="1"/>
</dbReference>
<feature type="compositionally biased region" description="Basic residues" evidence="1">
    <location>
        <begin position="573"/>
        <end position="586"/>
    </location>
</feature>
<dbReference type="EMBL" id="BNAO01000007">
    <property type="protein sequence ID" value="GHG73562.1"/>
    <property type="molecule type" value="Genomic_DNA"/>
</dbReference>
<reference evidence="4" key="1">
    <citation type="journal article" date="2019" name="Int. J. Syst. Evol. Microbiol.">
        <title>The Global Catalogue of Microorganisms (GCM) 10K type strain sequencing project: providing services to taxonomists for standard genome sequencing and annotation.</title>
        <authorList>
            <consortium name="The Broad Institute Genomics Platform"/>
            <consortium name="The Broad Institute Genome Sequencing Center for Infectious Disease"/>
            <person name="Wu L."/>
            <person name="Ma J."/>
        </authorList>
    </citation>
    <scope>NUCLEOTIDE SEQUENCE [LARGE SCALE GENOMIC DNA]</scope>
    <source>
        <strain evidence="4">CGMCC 1.7003</strain>
    </source>
</reference>
<dbReference type="Pfam" id="PF09299">
    <property type="entry name" value="Mu-transpos_C"/>
    <property type="match status" value="1"/>
</dbReference>
<evidence type="ECO:0000313" key="4">
    <source>
        <dbReference type="Proteomes" id="UP000659697"/>
    </source>
</evidence>
<gene>
    <name evidence="3" type="ORF">GCM10010919_26440</name>
</gene>
<evidence type="ECO:0000259" key="2">
    <source>
        <dbReference type="PROSITE" id="PS50994"/>
    </source>
</evidence>